<evidence type="ECO:0008006" key="2">
    <source>
        <dbReference type="Google" id="ProtNLM"/>
    </source>
</evidence>
<reference evidence="1" key="1">
    <citation type="submission" date="2024-05" db="EMBL/GenBank/DDBJ databases">
        <title>Defense systems in Pseudomonas aeruginosa.</title>
        <authorList>
            <person name="van den Berg D.F."/>
            <person name="Costa R.A."/>
        </authorList>
    </citation>
    <scope>NUCLEOTIDE SEQUENCE</scope>
</reference>
<accession>A0AAU8KVG9</accession>
<protein>
    <recommendedName>
        <fullName evidence="2">Transcriptional regulator</fullName>
    </recommendedName>
</protein>
<dbReference type="EMBL" id="PP813864">
    <property type="protein sequence ID" value="XCN26757.1"/>
    <property type="molecule type" value="Genomic_DNA"/>
</dbReference>
<organism evidence="1">
    <name type="scientific">Pseudomonas phage vB_PaeP_FBPa42</name>
    <dbReference type="NCBI Taxonomy" id="3231240"/>
    <lineage>
        <taxon>Viruses</taxon>
    </lineage>
</organism>
<evidence type="ECO:0000313" key="1">
    <source>
        <dbReference type="EMBL" id="XCN26757.1"/>
    </source>
</evidence>
<proteinExistence type="predicted"/>
<name>A0AAU8KVG9_9VIRU</name>
<sequence>MSAAEKIDYGEQFLTREQVCTKLGFKSLTSLYKMIEKYPDFPKARKTGVTRQSATRYVRSEVDKWMIAHGASND</sequence>
<dbReference type="InterPro" id="IPR010260">
    <property type="entry name" value="AlpA"/>
</dbReference>
<dbReference type="Pfam" id="PF05930">
    <property type="entry name" value="Phage_AlpA"/>
    <property type="match status" value="1"/>
</dbReference>